<organism evidence="2 3">
    <name type="scientific">Bemisia tabaci</name>
    <name type="common">Sweetpotato whitefly</name>
    <name type="synonym">Aleurodes tabaci</name>
    <dbReference type="NCBI Taxonomy" id="7038"/>
    <lineage>
        <taxon>Eukaryota</taxon>
        <taxon>Metazoa</taxon>
        <taxon>Ecdysozoa</taxon>
        <taxon>Arthropoda</taxon>
        <taxon>Hexapoda</taxon>
        <taxon>Insecta</taxon>
        <taxon>Pterygota</taxon>
        <taxon>Neoptera</taxon>
        <taxon>Paraneoptera</taxon>
        <taxon>Hemiptera</taxon>
        <taxon>Sternorrhyncha</taxon>
        <taxon>Aleyrodoidea</taxon>
        <taxon>Aleyrodidae</taxon>
        <taxon>Aleyrodinae</taxon>
        <taxon>Bemisia</taxon>
    </lineage>
</organism>
<sequence length="108" mass="11998">MCVECGDSNHAESTGRGENKLLLKINSTNEGNEAPALDAFFSAEGATGGHQEYLRERSKLSPEEKFAFPVLSSHSYGWRILCAYYPRKTYARKTKDFRAGDAGPMPYT</sequence>
<dbReference type="Proteomes" id="UP001152759">
    <property type="component" value="Chromosome 4"/>
</dbReference>
<keyword evidence="3" id="KW-1185">Reference proteome</keyword>
<accession>A0A9P0ABI2</accession>
<evidence type="ECO:0000259" key="1">
    <source>
        <dbReference type="Pfam" id="PF22589"/>
    </source>
</evidence>
<reference evidence="2" key="1">
    <citation type="submission" date="2021-12" db="EMBL/GenBank/DDBJ databases">
        <authorList>
            <person name="King R."/>
        </authorList>
    </citation>
    <scope>NUCLEOTIDE SEQUENCE</scope>
</reference>
<dbReference type="Pfam" id="PF22589">
    <property type="entry name" value="SPMIP1"/>
    <property type="match status" value="1"/>
</dbReference>
<feature type="domain" description="Sperm microtubule inner protein 1 C-terminal" evidence="1">
    <location>
        <begin position="43"/>
        <end position="92"/>
    </location>
</feature>
<gene>
    <name evidence="2" type="ORF">BEMITA_LOCUS6806</name>
</gene>
<dbReference type="EMBL" id="OU963865">
    <property type="protein sequence ID" value="CAH0387839.1"/>
    <property type="molecule type" value="Genomic_DNA"/>
</dbReference>
<name>A0A9P0ABI2_BEMTA</name>
<dbReference type="AlphaFoldDB" id="A0A9P0ABI2"/>
<proteinExistence type="predicted"/>
<evidence type="ECO:0000313" key="3">
    <source>
        <dbReference type="Proteomes" id="UP001152759"/>
    </source>
</evidence>
<evidence type="ECO:0000313" key="2">
    <source>
        <dbReference type="EMBL" id="CAH0387839.1"/>
    </source>
</evidence>
<protein>
    <recommendedName>
        <fullName evidence="1">Sperm microtubule inner protein 1 C-terminal domain-containing protein</fullName>
    </recommendedName>
</protein>
<dbReference type="InterPro" id="IPR054323">
    <property type="entry name" value="SPMIP1_C"/>
</dbReference>